<dbReference type="Proteomes" id="UP000677228">
    <property type="component" value="Unassembled WGS sequence"/>
</dbReference>
<dbReference type="SUPFAM" id="SSF52540">
    <property type="entry name" value="P-loop containing nucleoside triphosphate hydrolases"/>
    <property type="match status" value="1"/>
</dbReference>
<dbReference type="PANTHER" id="PTHR36168">
    <property type="entry name" value="CHROMOSOME 1, WHOLE GENOME SHOTGUN SEQUENCE"/>
    <property type="match status" value="1"/>
</dbReference>
<evidence type="ECO:0000256" key="1">
    <source>
        <dbReference type="SAM" id="MobiDB-lite"/>
    </source>
</evidence>
<dbReference type="EMBL" id="CAJNOK010013737">
    <property type="protein sequence ID" value="CAF1190481.1"/>
    <property type="molecule type" value="Genomic_DNA"/>
</dbReference>
<dbReference type="Proteomes" id="UP000663829">
    <property type="component" value="Unassembled WGS sequence"/>
</dbReference>
<protein>
    <recommendedName>
        <fullName evidence="2">ATPase domain-containing protein</fullName>
    </recommendedName>
</protein>
<dbReference type="PANTHER" id="PTHR36168:SF1">
    <property type="entry name" value="ORC1-LIKE AAA ATPASE DOMAIN-CONTAINING PROTEIN"/>
    <property type="match status" value="1"/>
</dbReference>
<dbReference type="Proteomes" id="UP000681722">
    <property type="component" value="Unassembled WGS sequence"/>
</dbReference>
<proteinExistence type="predicted"/>
<dbReference type="OrthoDB" id="511599at2759"/>
<evidence type="ECO:0000259" key="2">
    <source>
        <dbReference type="Pfam" id="PF01637"/>
    </source>
</evidence>
<dbReference type="Proteomes" id="UP000682733">
    <property type="component" value="Unassembled WGS sequence"/>
</dbReference>
<feature type="region of interest" description="Disordered" evidence="1">
    <location>
        <begin position="30"/>
        <end position="52"/>
    </location>
</feature>
<evidence type="ECO:0000313" key="5">
    <source>
        <dbReference type="EMBL" id="CAF3572362.1"/>
    </source>
</evidence>
<evidence type="ECO:0000313" key="7">
    <source>
        <dbReference type="Proteomes" id="UP000663829"/>
    </source>
</evidence>
<evidence type="ECO:0000313" key="3">
    <source>
        <dbReference type="EMBL" id="CAF0788321.1"/>
    </source>
</evidence>
<dbReference type="EMBL" id="CAJOBC010000330">
    <property type="protein sequence ID" value="CAF3572362.1"/>
    <property type="molecule type" value="Genomic_DNA"/>
</dbReference>
<sequence length="464" mass="52653">MFLVSVLRCKIRPVVERTVKRRLISVEKSIKSEPKDSPKNGGGSSDAAKGAKETEEWNRLSLVEKFVKKFMPSQINSIAILVTCGVGYVIGAQVKSAHDVKQSFKYGSCPNIKIKKEELIERKEIFDSLVSILRPVEDKLVSSYYVILGQHGVGKTTLVRRACRDIGQGVIYVDVPANTDKFGSMFAIAINFNFKENIQLSTWIENKMFGAPPDEGKQESWERVLDSFEKYAHKFKKQFGLVPVLVIDNVNLLAENKPEVLKIFQENAKNAIDNSAYVTVFVSSGTKTPEQMEGRSSITRCSSFIEIGDLTKDEAMEYLTKKREIKEEDAKILIELYNGRIKSLQNAASKIQRGVPAETIERTTLEDIRRKVEKIISRLSTKEQKLLFRILCHFLTHQEMSVNDLISLENDQTIRLGVINDLQNESLLSRTVRSGNYVLHSQAVRVCLQKYYEKNCKGLDIKSW</sequence>
<comment type="caution">
    <text evidence="3">The sequence shown here is derived from an EMBL/GenBank/DDBJ whole genome shotgun (WGS) entry which is preliminary data.</text>
</comment>
<dbReference type="EMBL" id="CAJNOQ010000330">
    <property type="protein sequence ID" value="CAF0788321.1"/>
    <property type="molecule type" value="Genomic_DNA"/>
</dbReference>
<dbReference type="Gene3D" id="3.40.50.300">
    <property type="entry name" value="P-loop containing nucleotide triphosphate hydrolases"/>
    <property type="match status" value="1"/>
</dbReference>
<dbReference type="GO" id="GO:0005524">
    <property type="term" value="F:ATP binding"/>
    <property type="evidence" value="ECO:0007669"/>
    <property type="project" value="InterPro"/>
</dbReference>
<evidence type="ECO:0000313" key="4">
    <source>
        <dbReference type="EMBL" id="CAF1190481.1"/>
    </source>
</evidence>
<gene>
    <name evidence="3" type="ORF">GPM918_LOCUS2860</name>
    <name evidence="4" type="ORF">OVA965_LOCUS23509</name>
    <name evidence="5" type="ORF">SRO942_LOCUS2860</name>
    <name evidence="6" type="ORF">TMI583_LOCUS24227</name>
</gene>
<keyword evidence="7" id="KW-1185">Reference proteome</keyword>
<dbReference type="EMBL" id="CAJOBA010035264">
    <property type="protein sequence ID" value="CAF4001458.1"/>
    <property type="molecule type" value="Genomic_DNA"/>
</dbReference>
<dbReference type="InterPro" id="IPR027417">
    <property type="entry name" value="P-loop_NTPase"/>
</dbReference>
<organism evidence="3 7">
    <name type="scientific">Didymodactylos carnosus</name>
    <dbReference type="NCBI Taxonomy" id="1234261"/>
    <lineage>
        <taxon>Eukaryota</taxon>
        <taxon>Metazoa</taxon>
        <taxon>Spiralia</taxon>
        <taxon>Gnathifera</taxon>
        <taxon>Rotifera</taxon>
        <taxon>Eurotatoria</taxon>
        <taxon>Bdelloidea</taxon>
        <taxon>Philodinida</taxon>
        <taxon>Philodinidae</taxon>
        <taxon>Didymodactylos</taxon>
    </lineage>
</organism>
<feature type="domain" description="ATPase" evidence="2">
    <location>
        <begin position="143"/>
        <end position="328"/>
    </location>
</feature>
<dbReference type="AlphaFoldDB" id="A0A813S047"/>
<evidence type="ECO:0000313" key="6">
    <source>
        <dbReference type="EMBL" id="CAF4001458.1"/>
    </source>
</evidence>
<name>A0A813S047_9BILA</name>
<dbReference type="Pfam" id="PF01637">
    <property type="entry name" value="ATPase_2"/>
    <property type="match status" value="1"/>
</dbReference>
<reference evidence="3" key="1">
    <citation type="submission" date="2021-02" db="EMBL/GenBank/DDBJ databases">
        <authorList>
            <person name="Nowell W R."/>
        </authorList>
    </citation>
    <scope>NUCLEOTIDE SEQUENCE</scope>
</reference>
<accession>A0A813S047</accession>
<dbReference type="InterPro" id="IPR011579">
    <property type="entry name" value="ATPase_dom"/>
</dbReference>